<dbReference type="PROSITE" id="PS00211">
    <property type="entry name" value="ABC_TRANSPORTER_1"/>
    <property type="match status" value="1"/>
</dbReference>
<comment type="similarity">
    <text evidence="2">Belongs to the ABC transporter superfamily.</text>
</comment>
<accession>A0A410GE44</accession>
<evidence type="ECO:0000256" key="2">
    <source>
        <dbReference type="ARBA" id="ARBA00005417"/>
    </source>
</evidence>
<dbReference type="RefSeq" id="WP_128355537.1">
    <property type="nucleotide sequence ID" value="NZ_CP022987.1"/>
</dbReference>
<proteinExistence type="inferred from homology"/>
<evidence type="ECO:0000256" key="3">
    <source>
        <dbReference type="ARBA" id="ARBA00022448"/>
    </source>
</evidence>
<evidence type="ECO:0000256" key="5">
    <source>
        <dbReference type="ARBA" id="ARBA00022741"/>
    </source>
</evidence>
<evidence type="ECO:0000313" key="9">
    <source>
        <dbReference type="EMBL" id="QAA94539.1"/>
    </source>
</evidence>
<evidence type="ECO:0000313" key="10">
    <source>
        <dbReference type="Proteomes" id="UP000283474"/>
    </source>
</evidence>
<dbReference type="CDD" id="cd03257">
    <property type="entry name" value="ABC_NikE_OppD_transporters"/>
    <property type="match status" value="1"/>
</dbReference>
<dbReference type="Proteomes" id="UP000283474">
    <property type="component" value="Chromosome"/>
</dbReference>
<dbReference type="Pfam" id="PF08352">
    <property type="entry name" value="oligo_HPY"/>
    <property type="match status" value="1"/>
</dbReference>
<dbReference type="Gene3D" id="3.40.50.300">
    <property type="entry name" value="P-loop containing nucleotide triphosphate hydrolases"/>
    <property type="match status" value="1"/>
</dbReference>
<feature type="domain" description="ABC transporter" evidence="8">
    <location>
        <begin position="24"/>
        <end position="274"/>
    </location>
</feature>
<name>A0A410GE44_9BURK</name>
<dbReference type="InterPro" id="IPR017871">
    <property type="entry name" value="ABC_transporter-like_CS"/>
</dbReference>
<sequence>MTTYTSHEPVDAPAEYSQGAELLLDVQDLRTWFHTRQGVVKAVDGVSLQLRQGEILGLVGESGSGKSITGFSLMGLVDHPGRIQAGRLRFNGLDLQQLSAEHYRQLRGRDMAMIFQDPMMTLNPTLRVDTQMIEAVQAHRKVSRGVARERAIQVLGMVGIPSPQERLLVYPHQLSGGMRQRIAIAIALLNEPKLVIADEPTTALDVTIQGQILYEVQKLCRESGVALIWITHDLAIVSGLADRLAVMYAGRIVETGNAGDIIGGAQHPYTQGLIASIPSIHTRGQPLFQIPGATPSLLNLPEGCPFRTRCRRATAQCEQSPALEKVGPDHWVSCWHKGVQA</sequence>
<keyword evidence="10" id="KW-1185">Reference proteome</keyword>
<dbReference type="FunFam" id="3.40.50.300:FF:000016">
    <property type="entry name" value="Oligopeptide ABC transporter ATP-binding component"/>
    <property type="match status" value="1"/>
</dbReference>
<dbReference type="GO" id="GO:0005524">
    <property type="term" value="F:ATP binding"/>
    <property type="evidence" value="ECO:0007669"/>
    <property type="project" value="UniProtKB-KW"/>
</dbReference>
<comment type="subcellular location">
    <subcellularLocation>
        <location evidence="1">Cell inner membrane</location>
        <topology evidence="1">Peripheral membrane protein</topology>
    </subcellularLocation>
</comment>
<evidence type="ECO:0000256" key="4">
    <source>
        <dbReference type="ARBA" id="ARBA00022475"/>
    </source>
</evidence>
<dbReference type="InterPro" id="IPR003593">
    <property type="entry name" value="AAA+_ATPase"/>
</dbReference>
<dbReference type="NCBIfam" id="TIGR01727">
    <property type="entry name" value="oligo_HPY"/>
    <property type="match status" value="1"/>
</dbReference>
<evidence type="ECO:0000256" key="1">
    <source>
        <dbReference type="ARBA" id="ARBA00004417"/>
    </source>
</evidence>
<dbReference type="GO" id="GO:0055085">
    <property type="term" value="P:transmembrane transport"/>
    <property type="evidence" value="ECO:0007669"/>
    <property type="project" value="UniProtKB-ARBA"/>
</dbReference>
<keyword evidence="3" id="KW-0813">Transport</keyword>
<keyword evidence="6 9" id="KW-0067">ATP-binding</keyword>
<dbReference type="SUPFAM" id="SSF52540">
    <property type="entry name" value="P-loop containing nucleoside triphosphate hydrolases"/>
    <property type="match status" value="1"/>
</dbReference>
<dbReference type="GO" id="GO:0005886">
    <property type="term" value="C:plasma membrane"/>
    <property type="evidence" value="ECO:0007669"/>
    <property type="project" value="UniProtKB-SubCell"/>
</dbReference>
<dbReference type="KEGG" id="pus:CKA81_12405"/>
<keyword evidence="5" id="KW-0547">Nucleotide-binding</keyword>
<dbReference type="InterPro" id="IPR003439">
    <property type="entry name" value="ABC_transporter-like_ATP-bd"/>
</dbReference>
<dbReference type="PROSITE" id="PS50893">
    <property type="entry name" value="ABC_TRANSPORTER_2"/>
    <property type="match status" value="1"/>
</dbReference>
<dbReference type="EMBL" id="CP022987">
    <property type="protein sequence ID" value="QAA94539.1"/>
    <property type="molecule type" value="Genomic_DNA"/>
</dbReference>
<dbReference type="PANTHER" id="PTHR43297:SF2">
    <property type="entry name" value="DIPEPTIDE TRANSPORT ATP-BINDING PROTEIN DPPD"/>
    <property type="match status" value="1"/>
</dbReference>
<dbReference type="GO" id="GO:0015833">
    <property type="term" value="P:peptide transport"/>
    <property type="evidence" value="ECO:0007669"/>
    <property type="project" value="InterPro"/>
</dbReference>
<keyword evidence="7" id="KW-0472">Membrane</keyword>
<keyword evidence="4" id="KW-1003">Cell membrane</keyword>
<reference evidence="9 10" key="1">
    <citation type="submission" date="2017-08" db="EMBL/GenBank/DDBJ databases">
        <authorList>
            <person name="Park S.-J."/>
            <person name="Kim H."/>
        </authorList>
    </citation>
    <scope>NUCLEOTIDE SEQUENCE [LARGE SCALE GENOMIC DNA]</scope>
    <source>
        <strain evidence="10">ye3</strain>
    </source>
</reference>
<evidence type="ECO:0000256" key="7">
    <source>
        <dbReference type="ARBA" id="ARBA00023136"/>
    </source>
</evidence>
<dbReference type="OrthoDB" id="9802772at2"/>
<dbReference type="InterPro" id="IPR027417">
    <property type="entry name" value="P-loop_NTPase"/>
</dbReference>
<dbReference type="InterPro" id="IPR050388">
    <property type="entry name" value="ABC_Ni/Peptide_Import"/>
</dbReference>
<dbReference type="AlphaFoldDB" id="A0A410GE44"/>
<gene>
    <name evidence="9" type="ORF">CKA81_12405</name>
</gene>
<dbReference type="InterPro" id="IPR013563">
    <property type="entry name" value="Oligopep_ABC_C"/>
</dbReference>
<dbReference type="Pfam" id="PF00005">
    <property type="entry name" value="ABC_tran"/>
    <property type="match status" value="1"/>
</dbReference>
<evidence type="ECO:0000256" key="6">
    <source>
        <dbReference type="ARBA" id="ARBA00022840"/>
    </source>
</evidence>
<dbReference type="PANTHER" id="PTHR43297">
    <property type="entry name" value="OLIGOPEPTIDE TRANSPORT ATP-BINDING PROTEIN APPD"/>
    <property type="match status" value="1"/>
</dbReference>
<organism evidence="9 10">
    <name type="scientific">Pollutimonas thiosulfatoxidans</name>
    <dbReference type="NCBI Taxonomy" id="2028345"/>
    <lineage>
        <taxon>Bacteria</taxon>
        <taxon>Pseudomonadati</taxon>
        <taxon>Pseudomonadota</taxon>
        <taxon>Betaproteobacteria</taxon>
        <taxon>Burkholderiales</taxon>
        <taxon>Alcaligenaceae</taxon>
        <taxon>Pollutimonas</taxon>
    </lineage>
</organism>
<dbReference type="GO" id="GO:0016887">
    <property type="term" value="F:ATP hydrolysis activity"/>
    <property type="evidence" value="ECO:0007669"/>
    <property type="project" value="InterPro"/>
</dbReference>
<dbReference type="SMART" id="SM00382">
    <property type="entry name" value="AAA"/>
    <property type="match status" value="1"/>
</dbReference>
<protein>
    <submittedName>
        <fullName evidence="9">Methionine ABC transporter ATP-binding protein</fullName>
    </submittedName>
</protein>
<evidence type="ECO:0000259" key="8">
    <source>
        <dbReference type="PROSITE" id="PS50893"/>
    </source>
</evidence>